<feature type="compositionally biased region" description="Polar residues" evidence="4">
    <location>
        <begin position="1595"/>
        <end position="1608"/>
    </location>
</feature>
<proteinExistence type="inferred from homology"/>
<comment type="subcellular location">
    <subcellularLocation>
        <location evidence="1">Nucleus</location>
    </subcellularLocation>
</comment>
<reference evidence="5" key="1">
    <citation type="submission" date="2025-08" db="UniProtKB">
        <authorList>
            <consortium name="Ensembl"/>
        </authorList>
    </citation>
    <scope>IDENTIFICATION</scope>
</reference>
<evidence type="ECO:0000256" key="2">
    <source>
        <dbReference type="ARBA" id="ARBA00006809"/>
    </source>
</evidence>
<organism evidence="5 6">
    <name type="scientific">Sus scrofa</name>
    <name type="common">Pig</name>
    <dbReference type="NCBI Taxonomy" id="9823"/>
    <lineage>
        <taxon>Eukaryota</taxon>
        <taxon>Metazoa</taxon>
        <taxon>Chordata</taxon>
        <taxon>Craniata</taxon>
        <taxon>Vertebrata</taxon>
        <taxon>Euteleostomi</taxon>
        <taxon>Mammalia</taxon>
        <taxon>Eutheria</taxon>
        <taxon>Laurasiatheria</taxon>
        <taxon>Artiodactyla</taxon>
        <taxon>Suina</taxon>
        <taxon>Suidae</taxon>
        <taxon>Sus</taxon>
    </lineage>
</organism>
<feature type="compositionally biased region" description="Polar residues" evidence="4">
    <location>
        <begin position="1528"/>
        <end position="1538"/>
    </location>
</feature>
<dbReference type="SUPFAM" id="SSF48371">
    <property type="entry name" value="ARM repeat"/>
    <property type="match status" value="1"/>
</dbReference>
<feature type="compositionally biased region" description="Basic residues" evidence="4">
    <location>
        <begin position="1695"/>
        <end position="1707"/>
    </location>
</feature>
<evidence type="ECO:0000256" key="1">
    <source>
        <dbReference type="ARBA" id="ARBA00004123"/>
    </source>
</evidence>
<feature type="compositionally biased region" description="Low complexity" evidence="4">
    <location>
        <begin position="1276"/>
        <end position="1294"/>
    </location>
</feature>
<feature type="compositionally biased region" description="Low complexity" evidence="4">
    <location>
        <begin position="1037"/>
        <end position="1049"/>
    </location>
</feature>
<feature type="region of interest" description="Disordered" evidence="4">
    <location>
        <begin position="1259"/>
        <end position="1312"/>
    </location>
</feature>
<feature type="compositionally biased region" description="Low complexity" evidence="4">
    <location>
        <begin position="1681"/>
        <end position="1691"/>
    </location>
</feature>
<dbReference type="PRINTS" id="PR01217">
    <property type="entry name" value="PRICHEXTENSN"/>
</dbReference>
<feature type="compositionally biased region" description="Basic residues" evidence="4">
    <location>
        <begin position="1383"/>
        <end position="1401"/>
    </location>
</feature>
<feature type="compositionally biased region" description="Acidic residues" evidence="4">
    <location>
        <begin position="743"/>
        <end position="757"/>
    </location>
</feature>
<evidence type="ECO:0000313" key="5">
    <source>
        <dbReference type="Ensembl" id="ENSSSCP00025016928.1"/>
    </source>
</evidence>
<feature type="compositionally biased region" description="Basic and acidic residues" evidence="4">
    <location>
        <begin position="715"/>
        <end position="728"/>
    </location>
</feature>
<feature type="region of interest" description="Disordered" evidence="4">
    <location>
        <begin position="1364"/>
        <end position="1707"/>
    </location>
</feature>
<feature type="compositionally biased region" description="Basic and acidic residues" evidence="4">
    <location>
        <begin position="1259"/>
        <end position="1275"/>
    </location>
</feature>
<feature type="region of interest" description="Disordered" evidence="4">
    <location>
        <begin position="983"/>
        <end position="1049"/>
    </location>
</feature>
<dbReference type="PANTHER" id="PTHR13213:SF2">
    <property type="entry name" value="MYB-BINDING PROTEIN 1A"/>
    <property type="match status" value="1"/>
</dbReference>
<evidence type="ECO:0000256" key="4">
    <source>
        <dbReference type="SAM" id="MobiDB-lite"/>
    </source>
</evidence>
<sequence length="1707" mass="187400">MAETESMDVAEPVSPVEVPKTGAGPADRHGLLKHSREFLDFFWDIAKPQQETRLEATEKLLEYLRARPKGSSEMKYALKRLITGLGVGRETARPCYSLALAQLLQSFEDIPLCSILQQIQEKYNLQKVKKGMMRPALFANLFGVLALFQSGRLVKDSEVLMKSVKLLQVLAQHYNHLQEQPQKALVDILSEVPEAVLQEVLPKVLKTELSSVLGSPEHLELFLLAQQKVPKKLEKLMGPVNLFSDENIPRLVTVLKMAATSVKKERKLPAVALDLLRLALQEDKFPWFWKEVVEQGLLKKQFWPASYLCFRLLGAALPLLSKEQLQLVMRGDLIRHYGEHMVTAKLPNHYKFAPEMNQYVEAFLEGCRDDAERQLAMVVAFTSVTNQGLPVMPTFWRVVKLLSPPALQGYVAWLRDMFLQPDLDALVDFSTNNQKKTQDASLHGPERAVFRLRKWIILRLVSIVDCVHAEKEEALTEEVARFCFFHSFFETKKPTSQIPETEQHFSPALESRTREVVSGAFFSLLQTLSTQFRQAPEQAQDRQPWTYRLVQFADMLLSHSRNVVPLTPFTTQQRQAWDRMLKTLKELETHSSEAKAKATAFQHLLLLVGIHLFKSPAESCDLLGDIQTCIKKSLGEKTRRTRSKATNPQELPWVEVLVEILLSLLAQPSHLMRQVARSVFSHICSHLTPRALQLILDVLNPEESQDEDDNVVVTDDSKEEPLGEAEDKSSDDEDNKGDKNSESEEESDGEESDEAERDGDVDQGFREQLMAVLQAGKALVSGSGPGPSVCLGLSLPACDQAAHGASVPKGGGDGEDDDDDEELGDEAMMALDENLASLFAEQKLRIQARREEKNKLQKEKALRRDFQIRVLDLIEVLVTKQPENPLVLELLEPLLHIIRRSMRTSSAKQEQDLLHKTARIFTHHLCRSRHYCRDVGDRVETVYAQLERLVRQAGQQADSSVALYHFNASLYLLRVLKGSTVDKSAQKEKTTAADASAQGREVSRPDPGRLPCPEMGARPRGRGATRPFHGVGVEAKPSPGSSGPPSEGSPASHCALSLVVQAATCLDLSRVTPIYSAVLSSFLTKRNSPLTVPMFLSLFCRHPMLCKNLLPLVVEHIASHSRPRHQAQACLLLQKSLHTRELRLCFKAPEWEQLMGQILAKVSEVTATGPPPPTCHQWLWEPGGKECGTPCLGRVWVCPGGVCSLGPRPPVGGGEAWNGSVEGLRLAAFSPEPADAGGGRDQVGAPEGVVLLGAAQHSLQEHSPGEADHGPERRPGCAAEPAAEAAAEAPAGGALDRDRLQPPPRPLLAGHEAPWGPVCLGRGRKDPHPAPLNVGALGSLETPAAQVPPALTTHFLCSLHLRRPKSEKDAKEVPEATQNPVSMKRKKKGFLPETKKRKKRKSEGAVQGEGAAPAATGGDQPPSTGKKRRNKRKAKVPAPSQVNGMPAAKSPAPDSPAQPPKPKKRKRKQSQVNGTPATKSPAPDSPAQTPKPQKQNEKQSQVNATPAIESPAPDLSAQTPKPQKKNPKLSQVNGTPATRSPAPDPPTQTPKLQKKNQKLSQANAMPATKSPAPGPPAASPTASAQTPKLQKKNQKLSQVTVTPATKSPVSDLPTISPGPPAQTPKLQKKNQKLSQMKGATPESLDSPEEPAAKKRPKKNLPQKGILGKSPQSALPRKKARLSLASRSPSLLQSGARKKVQPRKVKKL</sequence>
<keyword evidence="3" id="KW-0539">Nucleus</keyword>
<dbReference type="GO" id="GO:0005730">
    <property type="term" value="C:nucleolus"/>
    <property type="evidence" value="ECO:0007669"/>
    <property type="project" value="InterPro"/>
</dbReference>
<protein>
    <recommendedName>
        <fullName evidence="7">Myb-binding protein 1A</fullName>
    </recommendedName>
</protein>
<feature type="region of interest" description="Disordered" evidence="4">
    <location>
        <begin position="1"/>
        <end position="29"/>
    </location>
</feature>
<comment type="similarity">
    <text evidence="2">Belongs to the MYBBP1A family.</text>
</comment>
<feature type="compositionally biased region" description="Basic residues" evidence="4">
    <location>
        <begin position="1425"/>
        <end position="1435"/>
    </location>
</feature>
<dbReference type="Pfam" id="PF04931">
    <property type="entry name" value="DNA_pol_phi"/>
    <property type="match status" value="1"/>
</dbReference>
<evidence type="ECO:0000313" key="6">
    <source>
        <dbReference type="Proteomes" id="UP000694727"/>
    </source>
</evidence>
<dbReference type="Proteomes" id="UP000694727">
    <property type="component" value="Unplaced"/>
</dbReference>
<dbReference type="InterPro" id="IPR007015">
    <property type="entry name" value="DNA_pol_V/MYBBP1A"/>
</dbReference>
<feature type="compositionally biased region" description="Polar residues" evidence="4">
    <location>
        <begin position="1486"/>
        <end position="1504"/>
    </location>
</feature>
<feature type="compositionally biased region" description="Basic and acidic residues" evidence="4">
    <location>
        <begin position="1364"/>
        <end position="1374"/>
    </location>
</feature>
<feature type="compositionally biased region" description="Low complexity" evidence="4">
    <location>
        <begin position="1016"/>
        <end position="1027"/>
    </location>
</feature>
<dbReference type="Ensembl" id="ENSSSCT00025039860.1">
    <property type="protein sequence ID" value="ENSSSCP00025016928.1"/>
    <property type="gene ID" value="ENSSSCG00025029307.1"/>
</dbReference>
<dbReference type="GO" id="GO:0003677">
    <property type="term" value="F:DNA binding"/>
    <property type="evidence" value="ECO:0007669"/>
    <property type="project" value="InterPro"/>
</dbReference>
<evidence type="ECO:0000256" key="3">
    <source>
        <dbReference type="ARBA" id="ARBA00023242"/>
    </source>
</evidence>
<feature type="region of interest" description="Disordered" evidence="4">
    <location>
        <begin position="703"/>
        <end position="759"/>
    </location>
</feature>
<accession>A0A8D0RJE3</accession>
<dbReference type="GO" id="GO:0006355">
    <property type="term" value="P:regulation of DNA-templated transcription"/>
    <property type="evidence" value="ECO:0007669"/>
    <property type="project" value="InterPro"/>
</dbReference>
<name>A0A8D0RJE3_PIG</name>
<dbReference type="PANTHER" id="PTHR13213">
    <property type="entry name" value="MYB-BINDING PROTEIN 1A FAMILY MEMBER"/>
    <property type="match status" value="1"/>
</dbReference>
<evidence type="ECO:0008006" key="7">
    <source>
        <dbReference type="Google" id="ProtNLM"/>
    </source>
</evidence>
<dbReference type="InterPro" id="IPR016024">
    <property type="entry name" value="ARM-type_fold"/>
</dbReference>